<comment type="similarity">
    <text evidence="2">Belongs to the TrkH potassium transport family. HKT (TC 2.A.38.3) subfamily.</text>
</comment>
<evidence type="ECO:0000256" key="8">
    <source>
        <dbReference type="SAM" id="Phobius"/>
    </source>
</evidence>
<dbReference type="Proteomes" id="UP000504610">
    <property type="component" value="Chromosome 3"/>
</dbReference>
<dbReference type="GO" id="GO:0015081">
    <property type="term" value="F:sodium ion transmembrane transporter activity"/>
    <property type="evidence" value="ECO:0007669"/>
    <property type="project" value="TreeGrafter"/>
</dbReference>
<comment type="subcellular location">
    <subcellularLocation>
        <location evidence="1">Membrane</location>
        <topology evidence="1">Multi-pass membrane protein</topology>
    </subcellularLocation>
</comment>
<accession>A0A6J0MSK7</accession>
<evidence type="ECO:0000256" key="5">
    <source>
        <dbReference type="ARBA" id="ARBA00022989"/>
    </source>
</evidence>
<reference evidence="10" key="2">
    <citation type="submission" date="2025-08" db="UniProtKB">
        <authorList>
            <consortium name="RefSeq"/>
        </authorList>
    </citation>
    <scope>IDENTIFICATION</scope>
    <source>
        <tissue evidence="10">Leaf</tissue>
    </source>
</reference>
<dbReference type="InterPro" id="IPR051143">
    <property type="entry name" value="TrkH_K-transport"/>
</dbReference>
<feature type="transmembrane region" description="Helical" evidence="8">
    <location>
        <begin position="393"/>
        <end position="411"/>
    </location>
</feature>
<dbReference type="OrthoDB" id="9999863at2759"/>
<feature type="transmembrane region" description="Helical" evidence="8">
    <location>
        <begin position="21"/>
        <end position="40"/>
    </location>
</feature>
<proteinExistence type="inferred from homology"/>
<evidence type="ECO:0000256" key="1">
    <source>
        <dbReference type="ARBA" id="ARBA00004141"/>
    </source>
</evidence>
<name>A0A6J0MSK7_RAPSA</name>
<evidence type="ECO:0000256" key="7">
    <source>
        <dbReference type="ARBA" id="ARBA00023136"/>
    </source>
</evidence>
<keyword evidence="3" id="KW-0813">Transport</keyword>
<evidence type="ECO:0000256" key="2">
    <source>
        <dbReference type="ARBA" id="ARBA00010864"/>
    </source>
</evidence>
<dbReference type="PANTHER" id="PTHR31064">
    <property type="entry name" value="POTASSIUM TRANSPORT PROTEIN DDB_G0292412-RELATED"/>
    <property type="match status" value="1"/>
</dbReference>
<dbReference type="PANTHER" id="PTHR31064:SF30">
    <property type="entry name" value="HIGH-AFFINITY POTASSIUM TRANSPORT PROTEIN-RELATED"/>
    <property type="match status" value="1"/>
</dbReference>
<reference evidence="9" key="1">
    <citation type="journal article" date="2019" name="Database">
        <title>The radish genome database (RadishGD): an integrated information resource for radish genomics.</title>
        <authorList>
            <person name="Yu H.J."/>
            <person name="Baek S."/>
            <person name="Lee Y.J."/>
            <person name="Cho A."/>
            <person name="Mun J.H."/>
        </authorList>
    </citation>
    <scope>NUCLEOTIDE SEQUENCE [LARGE SCALE GENOMIC DNA]</scope>
    <source>
        <strain evidence="9">cv. WK10039</strain>
    </source>
</reference>
<dbReference type="AlphaFoldDB" id="A0A6J0MSK7"/>
<evidence type="ECO:0000256" key="3">
    <source>
        <dbReference type="ARBA" id="ARBA00022448"/>
    </source>
</evidence>
<evidence type="ECO:0000313" key="9">
    <source>
        <dbReference type="Proteomes" id="UP000504610"/>
    </source>
</evidence>
<protein>
    <submittedName>
        <fullName evidence="10">Sodium transporter HKT1</fullName>
    </submittedName>
</protein>
<organism evidence="9 10">
    <name type="scientific">Raphanus sativus</name>
    <name type="common">Radish</name>
    <name type="synonym">Raphanus raphanistrum var. sativus</name>
    <dbReference type="NCBI Taxonomy" id="3726"/>
    <lineage>
        <taxon>Eukaryota</taxon>
        <taxon>Viridiplantae</taxon>
        <taxon>Streptophyta</taxon>
        <taxon>Embryophyta</taxon>
        <taxon>Tracheophyta</taxon>
        <taxon>Spermatophyta</taxon>
        <taxon>Magnoliopsida</taxon>
        <taxon>eudicotyledons</taxon>
        <taxon>Gunneridae</taxon>
        <taxon>Pentapetalae</taxon>
        <taxon>rosids</taxon>
        <taxon>malvids</taxon>
        <taxon>Brassicales</taxon>
        <taxon>Brassicaceae</taxon>
        <taxon>Brassiceae</taxon>
        <taxon>Raphanus</taxon>
    </lineage>
</organism>
<evidence type="ECO:0000313" key="10">
    <source>
        <dbReference type="RefSeq" id="XP_018474873.1"/>
    </source>
</evidence>
<evidence type="ECO:0000256" key="4">
    <source>
        <dbReference type="ARBA" id="ARBA00022692"/>
    </source>
</evidence>
<dbReference type="GO" id="GO:0005886">
    <property type="term" value="C:plasma membrane"/>
    <property type="evidence" value="ECO:0007669"/>
    <property type="project" value="TreeGrafter"/>
</dbReference>
<sequence>MDRVAGRKLCKIRSQLYKSRYCFLNFIYFLSFSFLGFLALKVSKPRTTSRPHNLDTFFTSVSAITVSSMSTVDMEVFSNTQLIILTILMFIGGPIFTSFLNLYLSHFTKFVFPHNKLRHLIASFKADHSIEDRRLDQENVTHRHEIPSQINEKASKCLYSVVIGYHLVTNIAGSMLLLVYVSFVKTARDILRSKEISPLTFSIFTTVSTFATCGFVPTNENMIIFRKNTGLLWLLIPLVFMGNTLFPCFLRLLIWGLSKTTKCEEFGFILKNRKKMGYSHLVSVRLCVFLGLTVLGFVLIQLLLFCIFAWNSESLSGMNWYEKLVGSLFQVVNSRHTGETIVDLSTLSPAILILFILMMYLPPYTLFMPFTVKEKNKTENDSGYEKEGKKSGLFVSQLAFLVICIFLISITERQNLRRDPLNFNVLNITLEVISAYGNVGFTTGYSCERRLNVGDGGCEDAGYGFVGRWSFSGKIILIVVMFYGRLKQFTAKSGRGWILYPSSSDI</sequence>
<feature type="transmembrane region" description="Helical" evidence="8">
    <location>
        <begin position="469"/>
        <end position="486"/>
    </location>
</feature>
<keyword evidence="5 8" id="KW-1133">Transmembrane helix</keyword>
<keyword evidence="9" id="KW-1185">Reference proteome</keyword>
<keyword evidence="6" id="KW-0406">Ion transport</keyword>
<feature type="transmembrane region" description="Helical" evidence="8">
    <location>
        <begin position="82"/>
        <end position="104"/>
    </location>
</feature>
<feature type="transmembrane region" description="Helical" evidence="8">
    <location>
        <begin position="196"/>
        <end position="218"/>
    </location>
</feature>
<dbReference type="Pfam" id="PF02386">
    <property type="entry name" value="TrkH"/>
    <property type="match status" value="1"/>
</dbReference>
<keyword evidence="7 8" id="KW-0472">Membrane</keyword>
<evidence type="ECO:0000256" key="6">
    <source>
        <dbReference type="ARBA" id="ARBA00023065"/>
    </source>
</evidence>
<feature type="transmembrane region" description="Helical" evidence="8">
    <location>
        <begin position="350"/>
        <end position="372"/>
    </location>
</feature>
<gene>
    <name evidence="10" type="primary">LOC108846150</name>
</gene>
<keyword evidence="4 8" id="KW-0812">Transmembrane</keyword>
<feature type="transmembrane region" description="Helical" evidence="8">
    <location>
        <begin position="163"/>
        <end position="184"/>
    </location>
</feature>
<dbReference type="RefSeq" id="XP_018474873.1">
    <property type="nucleotide sequence ID" value="XM_018619371.2"/>
</dbReference>
<feature type="transmembrane region" description="Helical" evidence="8">
    <location>
        <begin position="230"/>
        <end position="254"/>
    </location>
</feature>
<dbReference type="InterPro" id="IPR003445">
    <property type="entry name" value="Cat_transpt"/>
</dbReference>
<dbReference type="KEGG" id="rsz:108846150"/>
<dbReference type="GeneID" id="108846150"/>
<feature type="transmembrane region" description="Helical" evidence="8">
    <location>
        <begin position="282"/>
        <end position="310"/>
    </location>
</feature>